<evidence type="ECO:0000313" key="3">
    <source>
        <dbReference type="Proteomes" id="UP000826195"/>
    </source>
</evidence>
<dbReference type="EMBL" id="JAHXZJ010001492">
    <property type="protein sequence ID" value="KAH0551961.1"/>
    <property type="molecule type" value="Genomic_DNA"/>
</dbReference>
<dbReference type="AlphaFoldDB" id="A0AAV7I1I5"/>
<dbReference type="Proteomes" id="UP000826195">
    <property type="component" value="Unassembled WGS sequence"/>
</dbReference>
<reference evidence="2 3" key="1">
    <citation type="journal article" date="2021" name="J. Hered.">
        <title>A chromosome-level genome assembly of the parasitoid wasp, Cotesia glomerata (Hymenoptera: Braconidae).</title>
        <authorList>
            <person name="Pinto B.J."/>
            <person name="Weis J.J."/>
            <person name="Gamble T."/>
            <person name="Ode P.J."/>
            <person name="Paul R."/>
            <person name="Zaspel J.M."/>
        </authorList>
    </citation>
    <scope>NUCLEOTIDE SEQUENCE [LARGE SCALE GENOMIC DNA]</scope>
    <source>
        <strain evidence="2">CgM1</strain>
    </source>
</reference>
<keyword evidence="3" id="KW-1185">Reference proteome</keyword>
<protein>
    <submittedName>
        <fullName evidence="2">Uncharacterized protein</fullName>
    </submittedName>
</protein>
<gene>
    <name evidence="2" type="ORF">KQX54_003445</name>
</gene>
<comment type="caution">
    <text evidence="2">The sequence shown here is derived from an EMBL/GenBank/DDBJ whole genome shotgun (WGS) entry which is preliminary data.</text>
</comment>
<feature type="signal peptide" evidence="1">
    <location>
        <begin position="1"/>
        <end position="22"/>
    </location>
</feature>
<keyword evidence="1" id="KW-0732">Signal</keyword>
<accession>A0AAV7I1I5</accession>
<evidence type="ECO:0000313" key="2">
    <source>
        <dbReference type="EMBL" id="KAH0551961.1"/>
    </source>
</evidence>
<evidence type="ECO:0000256" key="1">
    <source>
        <dbReference type="SAM" id="SignalP"/>
    </source>
</evidence>
<name>A0AAV7I1I5_COTGL</name>
<feature type="chain" id="PRO_5043496401" evidence="1">
    <location>
        <begin position="23"/>
        <end position="510"/>
    </location>
</feature>
<proteinExistence type="predicted"/>
<sequence length="510" mass="59801">MFYLKPTIIFLLLLSVTPWSEQFPGIIAEDLLTKVINASINLQYNAEFSDVSYDQKLKFFDAFEIFNSSFAYNYNYSYDFVKSETEKNILEVFLKKSEFVNELFDSFVRNNFGLEDNKKFFQENLTRKGFKDLKKSVDFVVRRIVVKSTEDIDESLKNVLQIVVKNWKLEKPCRSTLWEQIIHIYNLGVRTIIQGHSLVIFRLKYQKFNALWEINYESRLANIVKNYKNTILVISRKTRYFLRTNNKIAHKINGNCPPKKWELGSHYEKFRSIELKFGHNSHLKINPDFIHRFPRVSTNLHCADTEKNEVVTGIKFELYNNTLYPTIQVGKLENGSIDPWSVYWQPKNISYGTDDTAVINVFADETFVDMGGVKLSSAHFVTGLKFELADDILRLLVGASTIEDDGLNPSITEPYWDTERNIEDDWINFLEIFDDNYYYDPSFEPVLDIRSLTTDPPMPLGGLGIRDRSSKMDSHDSDEALRFISPYFVVFNYYKFFSNDVIDEFDRKFF</sequence>
<organism evidence="2 3">
    <name type="scientific">Cotesia glomerata</name>
    <name type="common">Lepidopteran parasitic wasp</name>
    <name type="synonym">Apanteles glomeratus</name>
    <dbReference type="NCBI Taxonomy" id="32391"/>
    <lineage>
        <taxon>Eukaryota</taxon>
        <taxon>Metazoa</taxon>
        <taxon>Ecdysozoa</taxon>
        <taxon>Arthropoda</taxon>
        <taxon>Hexapoda</taxon>
        <taxon>Insecta</taxon>
        <taxon>Pterygota</taxon>
        <taxon>Neoptera</taxon>
        <taxon>Endopterygota</taxon>
        <taxon>Hymenoptera</taxon>
        <taxon>Apocrita</taxon>
        <taxon>Ichneumonoidea</taxon>
        <taxon>Braconidae</taxon>
        <taxon>Microgastrinae</taxon>
        <taxon>Cotesia</taxon>
    </lineage>
</organism>